<dbReference type="GO" id="GO:0016274">
    <property type="term" value="F:protein-arginine N-methyltransferase activity"/>
    <property type="evidence" value="ECO:0007669"/>
    <property type="project" value="InterPro"/>
</dbReference>
<dbReference type="Gene3D" id="3.20.20.150">
    <property type="entry name" value="Divalent-metal-dependent TIM barrel enzymes"/>
    <property type="match status" value="1"/>
</dbReference>
<evidence type="ECO:0000256" key="4">
    <source>
        <dbReference type="PIRNR" id="PIRNR015894"/>
    </source>
</evidence>
<accession>A0A5J4YN01</accession>
<evidence type="ECO:0000259" key="9">
    <source>
        <dbReference type="Pfam" id="PF05185"/>
    </source>
</evidence>
<feature type="domain" description="PRMT5 oligomerisation" evidence="11">
    <location>
        <begin position="505"/>
        <end position="678"/>
    </location>
</feature>
<dbReference type="GO" id="GO:0032259">
    <property type="term" value="P:methylation"/>
    <property type="evidence" value="ECO:0007669"/>
    <property type="project" value="UniProtKB-KW"/>
</dbReference>
<proteinExistence type="inferred from homology"/>
<dbReference type="EMBL" id="VRMN01000010">
    <property type="protein sequence ID" value="KAA8492043.1"/>
    <property type="molecule type" value="Genomic_DNA"/>
</dbReference>
<feature type="region of interest" description="Disordered" evidence="8">
    <location>
        <begin position="63"/>
        <end position="84"/>
    </location>
</feature>
<dbReference type="InterPro" id="IPR007857">
    <property type="entry name" value="Arg_MeTrfase_PRMT5"/>
</dbReference>
<evidence type="ECO:0000256" key="5">
    <source>
        <dbReference type="PIRSR" id="PIRSR015894-1"/>
    </source>
</evidence>
<dbReference type="InterPro" id="IPR035247">
    <property type="entry name" value="PRMT5_TIM"/>
</dbReference>
<dbReference type="Gene3D" id="2.70.160.11">
    <property type="entry name" value="Hnrnp arginine n-methyltransferase1"/>
    <property type="match status" value="1"/>
</dbReference>
<feature type="binding site" evidence="6">
    <location>
        <begin position="370"/>
        <end position="371"/>
    </location>
    <ligand>
        <name>S-adenosyl-L-methionine</name>
        <dbReference type="ChEBI" id="CHEBI:59789"/>
    </ligand>
</feature>
<evidence type="ECO:0000256" key="3">
    <source>
        <dbReference type="ARBA" id="ARBA00022691"/>
    </source>
</evidence>
<evidence type="ECO:0000256" key="1">
    <source>
        <dbReference type="ARBA" id="ARBA00022603"/>
    </source>
</evidence>
<dbReference type="Gene3D" id="3.40.50.150">
    <property type="entry name" value="Vaccinia Virus protein VP39"/>
    <property type="match status" value="1"/>
</dbReference>
<dbReference type="Pfam" id="PF05185">
    <property type="entry name" value="PRMT5"/>
    <property type="match status" value="1"/>
</dbReference>
<keyword evidence="1 4" id="KW-0489">Methyltransferase</keyword>
<dbReference type="InterPro" id="IPR035248">
    <property type="entry name" value="PRMT5_C"/>
</dbReference>
<feature type="binding site" evidence="6">
    <location>
        <position position="425"/>
    </location>
    <ligand>
        <name>S-adenosyl-L-methionine</name>
        <dbReference type="ChEBI" id="CHEBI:59789"/>
    </ligand>
</feature>
<organism evidence="12 13">
    <name type="scientific">Porphyridium purpureum</name>
    <name type="common">Red alga</name>
    <name type="synonym">Porphyridium cruentum</name>
    <dbReference type="NCBI Taxonomy" id="35688"/>
    <lineage>
        <taxon>Eukaryota</taxon>
        <taxon>Rhodophyta</taxon>
        <taxon>Bangiophyceae</taxon>
        <taxon>Porphyridiales</taxon>
        <taxon>Porphyridiaceae</taxon>
        <taxon>Porphyridium</taxon>
    </lineage>
</organism>
<sequence length="682" mass="75119">MVVTHPKTGEQLSVGIDLITVPRLRETLQAYQNAEFDFLVLPLAHPRYERTFDNVHNAEQARSKLASSALGRDKSAHGVGSAGGSVTAQHMGVIRDEPFTRSDMELSSGEWMSSVIGKVSPWICLDSIHDRVRKNAEKAFFQEVAFAAHLSLRAVVVEATLGGASSGIANMGRCINAALHKHPALQIWLRIPVKVADDVARASLRNGDTWEMWNAIRCMCDSHPNLYVAMELGGEMPSVASMARWAAEPFRLVFLSTSAFQMNKHGYPVLIKQHQTSLRILFKYRPHLALCHKLPAGLERLNKGYRFYVEYLAHFFGKSERSAVEQFREPYNDFLMAPTGESCTRGASQLLLNSCVEAQTYETFESDPAKYDKYSEALRKCLSARKRGQMKTVILVMGAGRGALVRLVLAAAADTSMPVQIYAAEQNAHACAALHDAFTASTDQHDVIVVHCARGYRAWRPDAKADVILCEMLGSFGDNELAPECIDAIARDHLKPDGVCIPSKVSSFVAPLASAKLYNEVCAFGNRARADFESPYIVSIHRGMIVAPEEECFVFELPGASSGPTSASPGSNASNERYRSLTFSISESNNLHGFAGYFDAVLYKDVTLSTRPGAAGTDGLVSWFPYFIPISEPVYMARGGECVLDIWRKTDDTRVWYEWCVVSPAHLALHNPDGRSSAIPLL</sequence>
<dbReference type="AlphaFoldDB" id="A0A5J4YN01"/>
<feature type="binding site" evidence="6">
    <location>
        <position position="361"/>
    </location>
    <ligand>
        <name>S-adenosyl-L-methionine</name>
        <dbReference type="ChEBI" id="CHEBI:59789"/>
    </ligand>
</feature>
<comment type="caution">
    <text evidence="12">The sequence shown here is derived from an EMBL/GenBank/DDBJ whole genome shotgun (WGS) entry which is preliminary data.</text>
</comment>
<evidence type="ECO:0000256" key="2">
    <source>
        <dbReference type="ARBA" id="ARBA00022679"/>
    </source>
</evidence>
<evidence type="ECO:0000256" key="6">
    <source>
        <dbReference type="PIRSR" id="PIRSR015894-2"/>
    </source>
</evidence>
<dbReference type="InterPro" id="IPR025799">
    <property type="entry name" value="Arg_MeTrfase"/>
</dbReference>
<dbReference type="PIRSF" id="PIRSF015894">
    <property type="entry name" value="Skb1_MeTrfase"/>
    <property type="match status" value="1"/>
</dbReference>
<evidence type="ECO:0000256" key="7">
    <source>
        <dbReference type="PIRSR" id="PIRSR015894-3"/>
    </source>
</evidence>
<name>A0A5J4YN01_PORPP</name>
<comment type="similarity">
    <text evidence="4">Belongs to the class I-like SAM-binding methyltransferase superfamily.</text>
</comment>
<evidence type="ECO:0000313" key="12">
    <source>
        <dbReference type="EMBL" id="KAA8492043.1"/>
    </source>
</evidence>
<keyword evidence="2 4" id="KW-0808">Transferase</keyword>
<evidence type="ECO:0000259" key="11">
    <source>
        <dbReference type="Pfam" id="PF17286"/>
    </source>
</evidence>
<evidence type="ECO:0000256" key="8">
    <source>
        <dbReference type="SAM" id="MobiDB-lite"/>
    </source>
</evidence>
<dbReference type="GO" id="GO:0006355">
    <property type="term" value="P:regulation of DNA-templated transcription"/>
    <property type="evidence" value="ECO:0007669"/>
    <property type="project" value="TreeGrafter"/>
</dbReference>
<dbReference type="GO" id="GO:0005634">
    <property type="term" value="C:nucleus"/>
    <property type="evidence" value="ECO:0007669"/>
    <property type="project" value="TreeGrafter"/>
</dbReference>
<dbReference type="PROSITE" id="PS51678">
    <property type="entry name" value="SAM_MT_PRMT"/>
    <property type="match status" value="1"/>
</dbReference>
<dbReference type="GO" id="GO:0005829">
    <property type="term" value="C:cytosol"/>
    <property type="evidence" value="ECO:0007669"/>
    <property type="project" value="TreeGrafter"/>
</dbReference>
<dbReference type="InterPro" id="IPR029063">
    <property type="entry name" value="SAM-dependent_MTases_sf"/>
</dbReference>
<dbReference type="Pfam" id="PF17285">
    <property type="entry name" value="PRMT5_TIM"/>
    <property type="match status" value="1"/>
</dbReference>
<feature type="active site" description="Proton donor/acceptor" evidence="5">
    <location>
        <position position="480"/>
    </location>
</feature>
<dbReference type="Pfam" id="PF17286">
    <property type="entry name" value="PRMT5_C"/>
    <property type="match status" value="1"/>
</dbReference>
<feature type="site" description="Critical for specifying symmetric addition of methyl groups" evidence="7">
    <location>
        <position position="364"/>
    </location>
</feature>
<evidence type="ECO:0000313" key="13">
    <source>
        <dbReference type="Proteomes" id="UP000324585"/>
    </source>
</evidence>
<dbReference type="PANTHER" id="PTHR10738">
    <property type="entry name" value="PROTEIN ARGININE N-METHYLTRANSFERASE 5"/>
    <property type="match status" value="1"/>
</dbReference>
<feature type="active site" description="Proton donor/acceptor" evidence="5">
    <location>
        <position position="471"/>
    </location>
</feature>
<dbReference type="Proteomes" id="UP000324585">
    <property type="component" value="Unassembled WGS sequence"/>
</dbReference>
<dbReference type="OrthoDB" id="1368803at2759"/>
<keyword evidence="3 4" id="KW-0949">S-adenosyl-L-methionine</keyword>
<keyword evidence="13" id="KW-1185">Reference proteome</keyword>
<protein>
    <recommendedName>
        <fullName evidence="4">Protein arginine N-methyltransferase</fullName>
    </recommendedName>
</protein>
<dbReference type="InterPro" id="IPR035075">
    <property type="entry name" value="PRMT5"/>
</dbReference>
<dbReference type="OMA" id="IKYAWYE"/>
<reference evidence="13" key="1">
    <citation type="journal article" date="2019" name="Nat. Commun.">
        <title>Expansion of phycobilisome linker gene families in mesophilic red algae.</title>
        <authorList>
            <person name="Lee J."/>
            <person name="Kim D."/>
            <person name="Bhattacharya D."/>
            <person name="Yoon H.S."/>
        </authorList>
    </citation>
    <scope>NUCLEOTIDE SEQUENCE [LARGE SCALE GENOMIC DNA]</scope>
    <source>
        <strain evidence="13">CCMP 1328</strain>
    </source>
</reference>
<gene>
    <name evidence="12" type="ORF">FVE85_3481</name>
</gene>
<feature type="domain" description="PRMT5 TIM barrel" evidence="10">
    <location>
        <begin position="36"/>
        <end position="316"/>
    </location>
</feature>
<feature type="domain" description="PRMT5 arginine-N-methyltransferase" evidence="9">
    <location>
        <begin position="356"/>
        <end position="501"/>
    </location>
</feature>
<evidence type="ECO:0000259" key="10">
    <source>
        <dbReference type="Pfam" id="PF17285"/>
    </source>
</evidence>
<dbReference type="SUPFAM" id="SSF53335">
    <property type="entry name" value="S-adenosyl-L-methionine-dependent methyltransferases"/>
    <property type="match status" value="1"/>
</dbReference>
<dbReference type="PANTHER" id="PTHR10738:SF0">
    <property type="entry name" value="PROTEIN ARGININE N-METHYLTRANSFERASE 5"/>
    <property type="match status" value="1"/>
</dbReference>